<keyword evidence="2" id="KW-0121">Carboxypeptidase</keyword>
<evidence type="ECO:0000256" key="2">
    <source>
        <dbReference type="ARBA" id="ARBA00022645"/>
    </source>
</evidence>
<reference evidence="8" key="1">
    <citation type="submission" date="2021-03" db="EMBL/GenBank/DDBJ databases">
        <title>Legionella lytica PCM 2298.</title>
        <authorList>
            <person name="Koper P."/>
        </authorList>
    </citation>
    <scope>NUCLEOTIDE SEQUENCE</scope>
    <source>
        <strain evidence="8">PCM 2298</strain>
    </source>
</reference>
<evidence type="ECO:0000256" key="5">
    <source>
        <dbReference type="ARBA" id="ARBA00022825"/>
    </source>
</evidence>
<dbReference type="CDD" id="cd07025">
    <property type="entry name" value="Peptidase_S66"/>
    <property type="match status" value="1"/>
</dbReference>
<accession>A0ABY4YA15</accession>
<keyword evidence="5" id="KW-0720">Serine protease</keyword>
<feature type="domain" description="LD-carboxypeptidase N-terminal" evidence="6">
    <location>
        <begin position="13"/>
        <end position="129"/>
    </location>
</feature>
<evidence type="ECO:0000259" key="6">
    <source>
        <dbReference type="Pfam" id="PF02016"/>
    </source>
</evidence>
<evidence type="ECO:0000259" key="7">
    <source>
        <dbReference type="Pfam" id="PF17676"/>
    </source>
</evidence>
<proteinExistence type="inferred from homology"/>
<dbReference type="Proteomes" id="UP001057474">
    <property type="component" value="Chromosome"/>
</dbReference>
<sequence>MKTLPVLKPGDLVELIAPASRCTDQQLQELKELISSWQLNCVVKENIFAEDLFCANSDELRFQHLRSALLDSEAKALICVRGGYGAMRLIPQLASLKPPAKPKIFVGMSDITSLHLYLQQHWGWATIHGGATPDKFSAESIAALKSLLFAERESVDFKGLRPLNGLAQENRIIESSVTGGNLTLVQASIGTNWQLDGRGKIILLEEINERGYRVDRMLEHLRQANIFKGAAAVLFADFLGGEEPNATSLIQPVLQRFAEESAIPVVQMDGIGHGATNFPIPLATRAQLHLGKEIHLTCPR</sequence>
<evidence type="ECO:0000256" key="3">
    <source>
        <dbReference type="ARBA" id="ARBA00022670"/>
    </source>
</evidence>
<dbReference type="Gene3D" id="3.40.50.10740">
    <property type="entry name" value="Class I glutamine amidotransferase-like"/>
    <property type="match status" value="1"/>
</dbReference>
<gene>
    <name evidence="8" type="ORF">J2N86_01245</name>
</gene>
<feature type="domain" description="LD-carboxypeptidase C-terminal" evidence="7">
    <location>
        <begin position="175"/>
        <end position="288"/>
    </location>
</feature>
<dbReference type="InterPro" id="IPR027461">
    <property type="entry name" value="Carboxypeptidase_A_C_sf"/>
</dbReference>
<dbReference type="Pfam" id="PF17676">
    <property type="entry name" value="Peptidase_S66C"/>
    <property type="match status" value="1"/>
</dbReference>
<evidence type="ECO:0000313" key="9">
    <source>
        <dbReference type="Proteomes" id="UP001057474"/>
    </source>
</evidence>
<evidence type="ECO:0000313" key="8">
    <source>
        <dbReference type="EMBL" id="USQ14002.1"/>
    </source>
</evidence>
<dbReference type="Gene3D" id="3.50.30.60">
    <property type="entry name" value="LD-carboxypeptidase A C-terminal domain-like"/>
    <property type="match status" value="1"/>
</dbReference>
<keyword evidence="3" id="KW-0645">Protease</keyword>
<protein>
    <submittedName>
        <fullName evidence="8">LD-carboxypeptidase</fullName>
    </submittedName>
</protein>
<comment type="similarity">
    <text evidence="1">Belongs to the peptidase S66 family.</text>
</comment>
<dbReference type="PIRSF" id="PIRSF028757">
    <property type="entry name" value="LD-carboxypeptidase"/>
    <property type="match status" value="1"/>
</dbReference>
<dbReference type="EMBL" id="CP071527">
    <property type="protein sequence ID" value="USQ14002.1"/>
    <property type="molecule type" value="Genomic_DNA"/>
</dbReference>
<dbReference type="Pfam" id="PF02016">
    <property type="entry name" value="Peptidase_S66"/>
    <property type="match status" value="1"/>
</dbReference>
<dbReference type="RefSeq" id="WP_252580394.1">
    <property type="nucleotide sequence ID" value="NZ_CP071527.1"/>
</dbReference>
<evidence type="ECO:0000256" key="4">
    <source>
        <dbReference type="ARBA" id="ARBA00022801"/>
    </source>
</evidence>
<keyword evidence="4" id="KW-0378">Hydrolase</keyword>
<organism evidence="8 9">
    <name type="scientific">Legionella lytica</name>
    <dbReference type="NCBI Taxonomy" id="96232"/>
    <lineage>
        <taxon>Bacteria</taxon>
        <taxon>Pseudomonadati</taxon>
        <taxon>Pseudomonadota</taxon>
        <taxon>Gammaproteobacteria</taxon>
        <taxon>Legionellales</taxon>
        <taxon>Legionellaceae</taxon>
        <taxon>Legionella</taxon>
    </lineage>
</organism>
<dbReference type="InterPro" id="IPR029062">
    <property type="entry name" value="Class_I_gatase-like"/>
</dbReference>
<dbReference type="SUPFAM" id="SSF52317">
    <property type="entry name" value="Class I glutamine amidotransferase-like"/>
    <property type="match status" value="1"/>
</dbReference>
<dbReference type="InterPro" id="IPR040449">
    <property type="entry name" value="Peptidase_S66_N"/>
</dbReference>
<name>A0ABY4YA15_9GAMM</name>
<dbReference type="PANTHER" id="PTHR30237">
    <property type="entry name" value="MURAMOYLTETRAPEPTIDE CARBOXYPEPTIDASE"/>
    <property type="match status" value="1"/>
</dbReference>
<keyword evidence="9" id="KW-1185">Reference proteome</keyword>
<evidence type="ECO:0000256" key="1">
    <source>
        <dbReference type="ARBA" id="ARBA00010233"/>
    </source>
</evidence>
<dbReference type="SUPFAM" id="SSF141986">
    <property type="entry name" value="LD-carboxypeptidase A C-terminal domain-like"/>
    <property type="match status" value="1"/>
</dbReference>
<dbReference type="InterPro" id="IPR040921">
    <property type="entry name" value="Peptidase_S66C"/>
</dbReference>
<dbReference type="InterPro" id="IPR003507">
    <property type="entry name" value="S66_fam"/>
</dbReference>
<dbReference type="PANTHER" id="PTHR30237:SF2">
    <property type="entry name" value="MUREIN TETRAPEPTIDE CARBOXYPEPTIDASE"/>
    <property type="match status" value="1"/>
</dbReference>
<dbReference type="InterPro" id="IPR027478">
    <property type="entry name" value="LdcA_N"/>
</dbReference>